<keyword evidence="4 8" id="KW-0812">Transmembrane</keyword>
<feature type="transmembrane region" description="Helical" evidence="8">
    <location>
        <begin position="166"/>
        <end position="186"/>
    </location>
</feature>
<dbReference type="AlphaFoldDB" id="A0A2W1CTC1"/>
<evidence type="ECO:0000256" key="5">
    <source>
        <dbReference type="ARBA" id="ARBA00022989"/>
    </source>
</evidence>
<comment type="subcellular location">
    <subcellularLocation>
        <location evidence="1">Membrane</location>
        <topology evidence="1">Multi-pass membrane protein</topology>
    </subcellularLocation>
</comment>
<evidence type="ECO:0000313" key="11">
    <source>
        <dbReference type="EMBL" id="KAI1517949.1"/>
    </source>
</evidence>
<keyword evidence="13" id="KW-1185">Reference proteome</keyword>
<evidence type="ECO:0000256" key="7">
    <source>
        <dbReference type="RuleBase" id="RU003346"/>
    </source>
</evidence>
<feature type="transmembrane region" description="Helical" evidence="8">
    <location>
        <begin position="198"/>
        <end position="218"/>
    </location>
</feature>
<feature type="transmembrane region" description="Helical" evidence="8">
    <location>
        <begin position="131"/>
        <end position="154"/>
    </location>
</feature>
<evidence type="ECO:0000256" key="3">
    <source>
        <dbReference type="ARBA" id="ARBA00022448"/>
    </source>
</evidence>
<keyword evidence="3 7" id="KW-0813">Transport</keyword>
<dbReference type="PANTHER" id="PTHR48022:SF66">
    <property type="entry name" value="MFS HEXOSE TRANSPORTER"/>
    <property type="match status" value="1"/>
</dbReference>
<dbReference type="InterPro" id="IPR003663">
    <property type="entry name" value="Sugar/inositol_transpt"/>
</dbReference>
<feature type="transmembrane region" description="Helical" evidence="8">
    <location>
        <begin position="36"/>
        <end position="58"/>
    </location>
</feature>
<evidence type="ECO:0000256" key="1">
    <source>
        <dbReference type="ARBA" id="ARBA00004141"/>
    </source>
</evidence>
<feature type="transmembrane region" description="Helical" evidence="8">
    <location>
        <begin position="393"/>
        <end position="415"/>
    </location>
</feature>
<dbReference type="SUPFAM" id="SSF103473">
    <property type="entry name" value="MFS general substrate transporter"/>
    <property type="match status" value="1"/>
</dbReference>
<dbReference type="InterPro" id="IPR036259">
    <property type="entry name" value="MFS_trans_sf"/>
</dbReference>
<organism evidence="10 12">
    <name type="scientific">Pyrenophora tritici-repentis</name>
    <dbReference type="NCBI Taxonomy" id="45151"/>
    <lineage>
        <taxon>Eukaryota</taxon>
        <taxon>Fungi</taxon>
        <taxon>Dikarya</taxon>
        <taxon>Ascomycota</taxon>
        <taxon>Pezizomycotina</taxon>
        <taxon>Dothideomycetes</taxon>
        <taxon>Pleosporomycetidae</taxon>
        <taxon>Pleosporales</taxon>
        <taxon>Pleosporineae</taxon>
        <taxon>Pleosporaceae</taxon>
        <taxon>Pyrenophora</taxon>
    </lineage>
</organism>
<comment type="caution">
    <text evidence="10">The sequence shown here is derived from an EMBL/GenBank/DDBJ whole genome shotgun (WGS) entry which is preliminary data.</text>
</comment>
<keyword evidence="6 8" id="KW-0472">Membrane</keyword>
<evidence type="ECO:0000313" key="10">
    <source>
        <dbReference type="EMBL" id="KAF7578353.1"/>
    </source>
</evidence>
<dbReference type="OrthoDB" id="6133115at2759"/>
<protein>
    <submittedName>
        <fullName evidence="11">Hexose transporter protein</fullName>
    </submittedName>
    <submittedName>
        <fullName evidence="10">ProP, Permease major facilitator superfamily</fullName>
    </submittedName>
</protein>
<keyword evidence="5 8" id="KW-1133">Transmembrane helix</keyword>
<feature type="transmembrane region" description="Helical" evidence="8">
    <location>
        <begin position="78"/>
        <end position="100"/>
    </location>
</feature>
<dbReference type="NCBIfam" id="TIGR00879">
    <property type="entry name" value="SP"/>
    <property type="match status" value="1"/>
</dbReference>
<dbReference type="PROSITE" id="PS00216">
    <property type="entry name" value="SUGAR_TRANSPORT_1"/>
    <property type="match status" value="1"/>
</dbReference>
<dbReference type="Proteomes" id="UP000245464">
    <property type="component" value="Chromosome 1"/>
</dbReference>
<dbReference type="GO" id="GO:0005351">
    <property type="term" value="F:carbohydrate:proton symporter activity"/>
    <property type="evidence" value="ECO:0007669"/>
    <property type="project" value="TreeGrafter"/>
</dbReference>
<feature type="transmembrane region" description="Helical" evidence="8">
    <location>
        <begin position="354"/>
        <end position="373"/>
    </location>
</feature>
<feature type="transmembrane region" description="Helical" evidence="8">
    <location>
        <begin position="456"/>
        <end position="477"/>
    </location>
</feature>
<dbReference type="Proteomes" id="UP000249757">
    <property type="component" value="Unassembled WGS sequence"/>
</dbReference>
<dbReference type="EMBL" id="NRDI02000003">
    <property type="protein sequence ID" value="KAI1517949.1"/>
    <property type="molecule type" value="Genomic_DNA"/>
</dbReference>
<evidence type="ECO:0000313" key="12">
    <source>
        <dbReference type="Proteomes" id="UP000245464"/>
    </source>
</evidence>
<dbReference type="EMBL" id="NQIK02000001">
    <property type="protein sequence ID" value="KAF7578353.1"/>
    <property type="molecule type" value="Genomic_DNA"/>
</dbReference>
<evidence type="ECO:0000256" key="2">
    <source>
        <dbReference type="ARBA" id="ARBA00010992"/>
    </source>
</evidence>
<reference evidence="13" key="4">
    <citation type="journal article" date="2022" name="Microb. Genom.">
        <title>A global pangenome for the wheat fungal pathogen Pyrenophora tritici-repentis and prediction of effector protein structural homology.</title>
        <authorList>
            <person name="Moolhuijzen P.M."/>
            <person name="See P.T."/>
            <person name="Shi G."/>
            <person name="Powell H.R."/>
            <person name="Cockram J."/>
            <person name="Jorgensen L.N."/>
            <person name="Benslimane H."/>
            <person name="Strelkov S.E."/>
            <person name="Turner J."/>
            <person name="Liu Z."/>
            <person name="Moffat C.S."/>
        </authorList>
    </citation>
    <scope>NUCLEOTIDE SEQUENCE [LARGE SCALE GENOMIC DNA]</scope>
</reference>
<feature type="domain" description="Major facilitator superfamily (MFS) profile" evidence="9">
    <location>
        <begin position="39"/>
        <end position="481"/>
    </location>
</feature>
<evidence type="ECO:0000256" key="8">
    <source>
        <dbReference type="SAM" id="Phobius"/>
    </source>
</evidence>
<dbReference type="PANTHER" id="PTHR48022">
    <property type="entry name" value="PLASTIDIC GLUCOSE TRANSPORTER 4"/>
    <property type="match status" value="1"/>
</dbReference>
<gene>
    <name evidence="11" type="ORF">Ptr86124_003250</name>
    <name evidence="10" type="ORF">PtrM4_025930</name>
</gene>
<name>A0A2W1CTC1_9PLEO</name>
<dbReference type="InterPro" id="IPR005828">
    <property type="entry name" value="MFS_sugar_transport-like"/>
</dbReference>
<dbReference type="FunFam" id="1.20.1250.20:FF:000117">
    <property type="entry name" value="MFS hexose transporter"/>
    <property type="match status" value="1"/>
</dbReference>
<dbReference type="InterPro" id="IPR050360">
    <property type="entry name" value="MFS_Sugar_Transporters"/>
</dbReference>
<comment type="similarity">
    <text evidence="2 7">Belongs to the major facilitator superfamily. Sugar transporter (TC 2.A.1.1) family.</text>
</comment>
<dbReference type="InterPro" id="IPR005829">
    <property type="entry name" value="Sugar_transporter_CS"/>
</dbReference>
<evidence type="ECO:0000256" key="6">
    <source>
        <dbReference type="ARBA" id="ARBA00023136"/>
    </source>
</evidence>
<proteinExistence type="inferred from homology"/>
<evidence type="ECO:0000313" key="13">
    <source>
        <dbReference type="Proteomes" id="UP000249757"/>
    </source>
</evidence>
<reference evidence="11" key="2">
    <citation type="submission" date="2021-05" db="EMBL/GenBank/DDBJ databases">
        <authorList>
            <person name="Moolhuijzen P.M."/>
            <person name="Moffat C.S."/>
        </authorList>
    </citation>
    <scope>NUCLEOTIDE SEQUENCE</scope>
    <source>
        <strain evidence="11">86-124</strain>
    </source>
</reference>
<evidence type="ECO:0000256" key="4">
    <source>
        <dbReference type="ARBA" id="ARBA00022692"/>
    </source>
</evidence>
<dbReference type="Gene3D" id="1.20.1250.20">
    <property type="entry name" value="MFS general substrate transporter like domains"/>
    <property type="match status" value="1"/>
</dbReference>
<reference evidence="11" key="3">
    <citation type="journal article" date="2022" name="bioRxiv">
        <title>A global pangenome for the wheat fungal pathogen Pyrenophora tritici-repentis and prediction of effector protein structural homology.</title>
        <authorList>
            <person name="Moolhuijzen P."/>
            <person name="See P.T."/>
            <person name="Shi G."/>
            <person name="Powell H.R."/>
            <person name="Cockram J."/>
            <person name="Jorgensen L.N."/>
            <person name="Benslimane H."/>
            <person name="Strelkov S.E."/>
            <person name="Turner J."/>
            <person name="Liu Z."/>
            <person name="Moffat C.S."/>
        </authorList>
    </citation>
    <scope>NUCLEOTIDE SEQUENCE</scope>
    <source>
        <strain evidence="11">86-124</strain>
    </source>
</reference>
<feature type="transmembrane region" description="Helical" evidence="8">
    <location>
        <begin position="427"/>
        <end position="444"/>
    </location>
</feature>
<dbReference type="PROSITE" id="PS50850">
    <property type="entry name" value="MFS"/>
    <property type="match status" value="1"/>
</dbReference>
<dbReference type="OMA" id="GWGTSYV"/>
<evidence type="ECO:0000259" key="9">
    <source>
        <dbReference type="PROSITE" id="PS50850"/>
    </source>
</evidence>
<dbReference type="GO" id="GO:0016020">
    <property type="term" value="C:membrane"/>
    <property type="evidence" value="ECO:0007669"/>
    <property type="project" value="UniProtKB-SubCell"/>
</dbReference>
<dbReference type="Pfam" id="PF00083">
    <property type="entry name" value="Sugar_tr"/>
    <property type="match status" value="1"/>
</dbReference>
<dbReference type="InterPro" id="IPR020846">
    <property type="entry name" value="MFS_dom"/>
</dbReference>
<sequence length="531" mass="59914">MVGMAVGAPKGNNAVRDDAPEFEKVIWYRDPNMRKLFWHSCVLCIASATTGYDGMMMNSSQQMARWENYFDKPTGGRLGIMNNMYNIGSIVSFFLVPFYTQWLGRKIPIATGCLIMIAGALVSTFSTEWKLYMVGRFILGFGNSFAQMCSPILLTEICHPQHRAMFTAVYNCLWNLGAVFVAWVAWGTSQADNEWSWRSITLMQGLPSFLQLIFIFWVPESPRWLISKERYEEALETLAYYHAGGDRNNVTVQFEFTEMRDTIRLEVDANTNSSYMDFFRTKGNRWRLAILISLGIISQYSGNALFSNYINLVYTGAGITSQDQKMALSGGERLLYLIVSVYAATLIDKVGRRPLFLGATIGMLVSFVCWTITCAIYENSNNTNSSAGYAQIPFVWLFGVCYALAWSGLLVAYAIEILPYALRAKGLMIMNITVQAALAVGSQTNPIAWENLPKHWNLALFYTLWVAVELVFVYFVYPETMGPTLEEISRIFDGDDAVAHVDVHAIEKGIIEDRLDNFGDDKGPRVERTEV</sequence>
<feature type="transmembrane region" description="Helical" evidence="8">
    <location>
        <begin position="107"/>
        <end position="125"/>
    </location>
</feature>
<reference evidence="10 12" key="1">
    <citation type="journal article" date="2018" name="BMC Genomics">
        <title>Comparative genomics of the wheat fungal pathogen Pyrenophora tritici-repentis reveals chromosomal variations and genome plasticity.</title>
        <authorList>
            <person name="Moolhuijzen P."/>
            <person name="See P.T."/>
            <person name="Hane J.K."/>
            <person name="Shi G."/>
            <person name="Liu Z."/>
            <person name="Oliver R.P."/>
            <person name="Moffat C.S."/>
        </authorList>
    </citation>
    <scope>NUCLEOTIDE SEQUENCE [LARGE SCALE GENOMIC DNA]</scope>
    <source>
        <strain evidence="10">M4</strain>
    </source>
</reference>
<accession>A0A2W1CTC1</accession>